<sequence>MSPRCLGRNHRVPIMHHGETVYGMQIEQCPWLTIWGNT</sequence>
<dbReference type="HOGENOM" id="CLU_3335621_0_0_1"/>
<accession>X0MA25</accession>
<dbReference type="Proteomes" id="UP000030701">
    <property type="component" value="Unassembled WGS sequence"/>
</dbReference>
<proteinExistence type="predicted"/>
<gene>
    <name evidence="1" type="ORF">FOTG_14329</name>
</gene>
<dbReference type="EMBL" id="KK035215">
    <property type="protein sequence ID" value="EXM17490.1"/>
    <property type="molecule type" value="Genomic_DNA"/>
</dbReference>
<dbReference type="AlphaFoldDB" id="X0MA25"/>
<organism evidence="1">
    <name type="scientific">Fusarium oxysporum f. sp. vasinfectum 25433</name>
    <dbReference type="NCBI Taxonomy" id="1089449"/>
    <lineage>
        <taxon>Eukaryota</taxon>
        <taxon>Fungi</taxon>
        <taxon>Dikarya</taxon>
        <taxon>Ascomycota</taxon>
        <taxon>Pezizomycotina</taxon>
        <taxon>Sordariomycetes</taxon>
        <taxon>Hypocreomycetidae</taxon>
        <taxon>Hypocreales</taxon>
        <taxon>Nectriaceae</taxon>
        <taxon>Fusarium</taxon>
        <taxon>Fusarium oxysporum species complex</taxon>
    </lineage>
</organism>
<reference evidence="1" key="1">
    <citation type="submission" date="2011-11" db="EMBL/GenBank/DDBJ databases">
        <title>The Genome Sequence of Fusarium oxysporum Cotton.</title>
        <authorList>
            <consortium name="The Broad Institute Genome Sequencing Platform"/>
            <person name="Ma L.-J."/>
            <person name="Gale L.R."/>
            <person name="Schwartz D.C."/>
            <person name="Zhou S."/>
            <person name="Corby-Kistler H."/>
            <person name="Young S.K."/>
            <person name="Zeng Q."/>
            <person name="Gargeya S."/>
            <person name="Fitzgerald M."/>
            <person name="Haas B."/>
            <person name="Abouelleil A."/>
            <person name="Alvarado L."/>
            <person name="Arachchi H.M."/>
            <person name="Berlin A."/>
            <person name="Brown A."/>
            <person name="Chapman S.B."/>
            <person name="Chen Z."/>
            <person name="Dunbar C."/>
            <person name="Freedman E."/>
            <person name="Gearin G."/>
            <person name="Goldberg J."/>
            <person name="Griggs A."/>
            <person name="Gujja S."/>
            <person name="Heiman D."/>
            <person name="Howarth C."/>
            <person name="Larson L."/>
            <person name="Lui A."/>
            <person name="MacDonald P.J.P."/>
            <person name="Montmayeur A."/>
            <person name="Murphy C."/>
            <person name="Neiman D."/>
            <person name="Pearson M."/>
            <person name="Priest M."/>
            <person name="Roberts A."/>
            <person name="Saif S."/>
            <person name="Shea T."/>
            <person name="Shenoy N."/>
            <person name="Sisk P."/>
            <person name="Stolte C."/>
            <person name="Sykes S."/>
            <person name="Wortman J."/>
            <person name="Nusbaum C."/>
            <person name="Birren B."/>
        </authorList>
    </citation>
    <scope>NUCLEOTIDE SEQUENCE [LARGE SCALE GENOMIC DNA]</scope>
    <source>
        <strain evidence="1">25433</strain>
    </source>
</reference>
<reference evidence="1" key="2">
    <citation type="submission" date="2014-03" db="EMBL/GenBank/DDBJ databases">
        <title>The Genome Annotation of Fusarium oxysporum Cotton.</title>
        <authorList>
            <consortium name="The Broad Institute Genomics Platform"/>
            <person name="Ma L.-J."/>
            <person name="Corby-Kistler H."/>
            <person name="Broz K."/>
            <person name="Gale L.R."/>
            <person name="Jonkers W."/>
            <person name="O'Donnell K."/>
            <person name="Ploetz R."/>
            <person name="Steinberg C."/>
            <person name="Schwartz D.C."/>
            <person name="VanEtten H."/>
            <person name="Zhou S."/>
            <person name="Young S.K."/>
            <person name="Zeng Q."/>
            <person name="Gargeya S."/>
            <person name="Fitzgerald M."/>
            <person name="Abouelleil A."/>
            <person name="Alvarado L."/>
            <person name="Chapman S.B."/>
            <person name="Gainer-Dewar J."/>
            <person name="Goldberg J."/>
            <person name="Griggs A."/>
            <person name="Gujja S."/>
            <person name="Hansen M."/>
            <person name="Howarth C."/>
            <person name="Imamovic A."/>
            <person name="Ireland A."/>
            <person name="Larimer J."/>
            <person name="McCowan C."/>
            <person name="Murphy C."/>
            <person name="Pearson M."/>
            <person name="Poon T.W."/>
            <person name="Priest M."/>
            <person name="Roberts A."/>
            <person name="Saif S."/>
            <person name="Shea T."/>
            <person name="Sykes S."/>
            <person name="Wortman J."/>
            <person name="Nusbaum C."/>
            <person name="Birren B."/>
        </authorList>
    </citation>
    <scope>NUCLEOTIDE SEQUENCE</scope>
    <source>
        <strain evidence="1">25433</strain>
    </source>
</reference>
<protein>
    <submittedName>
        <fullName evidence="1">Uncharacterized protein</fullName>
    </submittedName>
</protein>
<evidence type="ECO:0000313" key="1">
    <source>
        <dbReference type="EMBL" id="EXM17490.1"/>
    </source>
</evidence>
<name>X0MA25_FUSOX</name>